<feature type="region of interest" description="Disordered" evidence="1">
    <location>
        <begin position="71"/>
        <end position="91"/>
    </location>
</feature>
<evidence type="ECO:0000256" key="2">
    <source>
        <dbReference type="SAM" id="SignalP"/>
    </source>
</evidence>
<proteinExistence type="predicted"/>
<protein>
    <submittedName>
        <fullName evidence="3">Uncharacterized protein</fullName>
    </submittedName>
</protein>
<dbReference type="EMBL" id="JAFIMR010000018">
    <property type="protein sequence ID" value="KAI1867453.1"/>
    <property type="molecule type" value="Genomic_DNA"/>
</dbReference>
<evidence type="ECO:0000256" key="1">
    <source>
        <dbReference type="SAM" id="MobiDB-lite"/>
    </source>
</evidence>
<comment type="caution">
    <text evidence="3">The sequence shown here is derived from an EMBL/GenBank/DDBJ whole genome shotgun (WGS) entry which is preliminary data.</text>
</comment>
<name>A0A9Q0APS3_9PEZI</name>
<evidence type="ECO:0000313" key="3">
    <source>
        <dbReference type="EMBL" id="KAI1867453.1"/>
    </source>
</evidence>
<feature type="signal peptide" evidence="2">
    <location>
        <begin position="1"/>
        <end position="22"/>
    </location>
</feature>
<reference evidence="3" key="1">
    <citation type="submission" date="2021-03" db="EMBL/GenBank/DDBJ databases">
        <title>Revisited historic fungal species revealed as producer of novel bioactive compounds through whole genome sequencing and comparative genomics.</title>
        <authorList>
            <person name="Vignolle G.A."/>
            <person name="Hochenegger N."/>
            <person name="Mach R.L."/>
            <person name="Mach-Aigner A.R."/>
            <person name="Javad Rahimi M."/>
            <person name="Salim K.A."/>
            <person name="Chan C.M."/>
            <person name="Lim L.B.L."/>
            <person name="Cai F."/>
            <person name="Druzhinina I.S."/>
            <person name="U'Ren J.M."/>
            <person name="Derntl C."/>
        </authorList>
    </citation>
    <scope>NUCLEOTIDE SEQUENCE</scope>
    <source>
        <strain evidence="3">TUCIM 5799</strain>
    </source>
</reference>
<dbReference type="SUPFAM" id="SSF52058">
    <property type="entry name" value="L domain-like"/>
    <property type="match status" value="1"/>
</dbReference>
<dbReference type="AlphaFoldDB" id="A0A9Q0APS3"/>
<organism evidence="3 4">
    <name type="scientific">Neoarthrinium moseri</name>
    <dbReference type="NCBI Taxonomy" id="1658444"/>
    <lineage>
        <taxon>Eukaryota</taxon>
        <taxon>Fungi</taxon>
        <taxon>Dikarya</taxon>
        <taxon>Ascomycota</taxon>
        <taxon>Pezizomycotina</taxon>
        <taxon>Sordariomycetes</taxon>
        <taxon>Xylariomycetidae</taxon>
        <taxon>Amphisphaeriales</taxon>
        <taxon>Apiosporaceae</taxon>
        <taxon>Neoarthrinium</taxon>
    </lineage>
</organism>
<gene>
    <name evidence="3" type="ORF">JX265_007255</name>
</gene>
<feature type="compositionally biased region" description="Low complexity" evidence="1">
    <location>
        <begin position="78"/>
        <end position="91"/>
    </location>
</feature>
<feature type="chain" id="PRO_5040119784" evidence="2">
    <location>
        <begin position="23"/>
        <end position="369"/>
    </location>
</feature>
<keyword evidence="2" id="KW-0732">Signal</keyword>
<accession>A0A9Q0APS3</accession>
<dbReference type="Proteomes" id="UP000829685">
    <property type="component" value="Unassembled WGS sequence"/>
</dbReference>
<sequence>MASPQRVRKTLALLGLYCLVCAAIDCKSVYIQSQGDADALQSCETIAGSVTISKSYRGDLTLPGVKSIQGSLTTEPCQSDSSTDTSDWQTDPPDFRNLVLNNCSGLAHFVAPDLNQVSQDVVLIAQLNLTSVTLPKLKWVGTTFSLDGMPELASVSVPSLLGFGRFNLFYTPKLQNLEVPQHQAQSLGSISIGYTGLDDLGSLFLWSTRYDSVALSGLSNASQLYINTTGTFRSLDITGNGLLAVHATQSGVTVGSLSVAGAGSLTTQPWNVASFSAVGNTFSRLDITAIQGIENLDVRDNAYMELLGLPQGQNWTNVAITGNPVLDPGSAVGHFDITTFLGATGSASAAQFPSASSFEFEGPFRTEFL</sequence>
<dbReference type="OrthoDB" id="536881at2759"/>
<keyword evidence="4" id="KW-1185">Reference proteome</keyword>
<evidence type="ECO:0000313" key="4">
    <source>
        <dbReference type="Proteomes" id="UP000829685"/>
    </source>
</evidence>